<dbReference type="KEGG" id="bcom:BAUCODRAFT_148951"/>
<dbReference type="RefSeq" id="XP_007677331.1">
    <property type="nucleotide sequence ID" value="XM_007679141.1"/>
</dbReference>
<sequence length="162" mass="18402">MPIFTTFPKALNVSADQDRRPIQKTQGLPPPRQDQGLHDWISRIPTIDQGDGSPDSTTQLVLVNSGTEKIRICAHRPATNWVVRFKKFGFSADERNEDGGDSPNISKRFQLPGDYQTRSPQLWYDEVARLDADSNQTEAGHEYKNWLHVWSYQQAELKAGHA</sequence>
<dbReference type="Proteomes" id="UP000011761">
    <property type="component" value="Unassembled WGS sequence"/>
</dbReference>
<gene>
    <name evidence="2" type="ORF">BAUCODRAFT_148951</name>
</gene>
<protein>
    <submittedName>
        <fullName evidence="2">Uncharacterized protein</fullName>
    </submittedName>
</protein>
<proteinExistence type="predicted"/>
<evidence type="ECO:0000313" key="2">
    <source>
        <dbReference type="EMBL" id="EMC96123.1"/>
    </source>
</evidence>
<dbReference type="HOGENOM" id="CLU_1635075_0_0_1"/>
<reference evidence="2 3" key="1">
    <citation type="journal article" date="2012" name="PLoS Pathog.">
        <title>Diverse lifestyles and strategies of plant pathogenesis encoded in the genomes of eighteen Dothideomycetes fungi.</title>
        <authorList>
            <person name="Ohm R.A."/>
            <person name="Feau N."/>
            <person name="Henrissat B."/>
            <person name="Schoch C.L."/>
            <person name="Horwitz B.A."/>
            <person name="Barry K.W."/>
            <person name="Condon B.J."/>
            <person name="Copeland A.C."/>
            <person name="Dhillon B."/>
            <person name="Glaser F."/>
            <person name="Hesse C.N."/>
            <person name="Kosti I."/>
            <person name="LaButti K."/>
            <person name="Lindquist E.A."/>
            <person name="Lucas S."/>
            <person name="Salamov A.A."/>
            <person name="Bradshaw R.E."/>
            <person name="Ciuffetti L."/>
            <person name="Hamelin R.C."/>
            <person name="Kema G.H.J."/>
            <person name="Lawrence C."/>
            <person name="Scott J.A."/>
            <person name="Spatafora J.W."/>
            <person name="Turgeon B.G."/>
            <person name="de Wit P.J.G.M."/>
            <person name="Zhong S."/>
            <person name="Goodwin S.B."/>
            <person name="Grigoriev I.V."/>
        </authorList>
    </citation>
    <scope>NUCLEOTIDE SEQUENCE [LARGE SCALE GENOMIC DNA]</scope>
    <source>
        <strain evidence="2 3">UAMH 10762</strain>
    </source>
</reference>
<evidence type="ECO:0000313" key="3">
    <source>
        <dbReference type="Proteomes" id="UP000011761"/>
    </source>
</evidence>
<dbReference type="AlphaFoldDB" id="M2MX50"/>
<dbReference type="GeneID" id="19108908"/>
<organism evidence="2 3">
    <name type="scientific">Baudoinia panamericana (strain UAMH 10762)</name>
    <name type="common">Angels' share fungus</name>
    <name type="synonym">Baudoinia compniacensis (strain UAMH 10762)</name>
    <dbReference type="NCBI Taxonomy" id="717646"/>
    <lineage>
        <taxon>Eukaryota</taxon>
        <taxon>Fungi</taxon>
        <taxon>Dikarya</taxon>
        <taxon>Ascomycota</taxon>
        <taxon>Pezizomycotina</taxon>
        <taxon>Dothideomycetes</taxon>
        <taxon>Dothideomycetidae</taxon>
        <taxon>Mycosphaerellales</taxon>
        <taxon>Teratosphaeriaceae</taxon>
        <taxon>Baudoinia</taxon>
    </lineage>
</organism>
<dbReference type="EMBL" id="KB445556">
    <property type="protein sequence ID" value="EMC96123.1"/>
    <property type="molecule type" value="Genomic_DNA"/>
</dbReference>
<name>M2MX50_BAUPA</name>
<feature type="region of interest" description="Disordered" evidence="1">
    <location>
        <begin position="15"/>
        <end position="37"/>
    </location>
</feature>
<keyword evidence="3" id="KW-1185">Reference proteome</keyword>
<accession>M2MX50</accession>
<evidence type="ECO:0000256" key="1">
    <source>
        <dbReference type="SAM" id="MobiDB-lite"/>
    </source>
</evidence>